<evidence type="ECO:0000313" key="1">
    <source>
        <dbReference type="EMBL" id="GMR34487.1"/>
    </source>
</evidence>
<feature type="non-terminal residue" evidence="1">
    <location>
        <position position="152"/>
    </location>
</feature>
<comment type="caution">
    <text evidence="1">The sequence shown here is derived from an EMBL/GenBank/DDBJ whole genome shotgun (WGS) entry which is preliminary data.</text>
</comment>
<organism evidence="1 2">
    <name type="scientific">Pristionchus mayeri</name>
    <dbReference type="NCBI Taxonomy" id="1317129"/>
    <lineage>
        <taxon>Eukaryota</taxon>
        <taxon>Metazoa</taxon>
        <taxon>Ecdysozoa</taxon>
        <taxon>Nematoda</taxon>
        <taxon>Chromadorea</taxon>
        <taxon>Rhabditida</taxon>
        <taxon>Rhabditina</taxon>
        <taxon>Diplogasteromorpha</taxon>
        <taxon>Diplogasteroidea</taxon>
        <taxon>Neodiplogasteridae</taxon>
        <taxon>Pristionchus</taxon>
    </lineage>
</organism>
<dbReference type="Proteomes" id="UP001328107">
    <property type="component" value="Unassembled WGS sequence"/>
</dbReference>
<sequence>MFAQGLGQEPPHTITLLLQPQDTAVQMIWKILIIAVIPALFKVFTSSWFHYGYDKELQLGISEALRVRGVDSDGYPRFPCPDGVFRIAYYKWMRKFIFDGVPGSGLLKVARKAGCKVMRSRPFERNNDQMHAYIYDSEDNFGNDASTNGMED</sequence>
<reference evidence="2" key="1">
    <citation type="submission" date="2022-10" db="EMBL/GenBank/DDBJ databases">
        <title>Genome assembly of Pristionchus species.</title>
        <authorList>
            <person name="Yoshida K."/>
            <person name="Sommer R.J."/>
        </authorList>
    </citation>
    <scope>NUCLEOTIDE SEQUENCE [LARGE SCALE GENOMIC DNA]</scope>
    <source>
        <strain evidence="2">RS5460</strain>
    </source>
</reference>
<gene>
    <name evidence="1" type="ORF">PMAYCL1PPCAC_04682</name>
</gene>
<evidence type="ECO:0000313" key="2">
    <source>
        <dbReference type="Proteomes" id="UP001328107"/>
    </source>
</evidence>
<keyword evidence="2" id="KW-1185">Reference proteome</keyword>
<name>A0AAN5C969_9BILA</name>
<accession>A0AAN5C969</accession>
<dbReference type="EMBL" id="BTRK01000002">
    <property type="protein sequence ID" value="GMR34487.1"/>
    <property type="molecule type" value="Genomic_DNA"/>
</dbReference>
<dbReference type="AlphaFoldDB" id="A0AAN5C969"/>
<proteinExistence type="predicted"/>
<protein>
    <submittedName>
        <fullName evidence="1">Uncharacterized protein</fullName>
    </submittedName>
</protein>